<evidence type="ECO:0000256" key="4">
    <source>
        <dbReference type="ARBA" id="ARBA00013297"/>
    </source>
</evidence>
<dbReference type="InterPro" id="IPR015797">
    <property type="entry name" value="NUDIX_hydrolase-like_dom_sf"/>
</dbReference>
<dbReference type="InterPro" id="IPR036568">
    <property type="entry name" value="GGCT-like_sf"/>
</dbReference>
<dbReference type="EC" id="3.6.1.13" evidence="3"/>
<dbReference type="Pfam" id="PF06094">
    <property type="entry name" value="GGACT"/>
    <property type="match status" value="1"/>
</dbReference>
<dbReference type="InterPro" id="IPR009288">
    <property type="entry name" value="AIG2-like_dom"/>
</dbReference>
<organism evidence="16 17">
    <name type="scientific">Allosediminivita pacifica</name>
    <dbReference type="NCBI Taxonomy" id="1267769"/>
    <lineage>
        <taxon>Bacteria</taxon>
        <taxon>Pseudomonadati</taxon>
        <taxon>Pseudomonadota</taxon>
        <taxon>Alphaproteobacteria</taxon>
        <taxon>Rhodobacterales</taxon>
        <taxon>Paracoccaceae</taxon>
        <taxon>Allosediminivita</taxon>
    </lineage>
</organism>
<comment type="cofactor">
    <cofactor evidence="1 13">
        <name>Mg(2+)</name>
        <dbReference type="ChEBI" id="CHEBI:18420"/>
    </cofactor>
</comment>
<dbReference type="GO" id="GO:0019144">
    <property type="term" value="F:ADP-sugar diphosphatase activity"/>
    <property type="evidence" value="ECO:0007669"/>
    <property type="project" value="TreeGrafter"/>
</dbReference>
<feature type="binding site" evidence="13">
    <location>
        <position position="282"/>
    </location>
    <ligand>
        <name>Mg(2+)</name>
        <dbReference type="ChEBI" id="CHEBI:18420"/>
        <label>1</label>
    </ligand>
</feature>
<dbReference type="GO" id="GO:0019693">
    <property type="term" value="P:ribose phosphate metabolic process"/>
    <property type="evidence" value="ECO:0007669"/>
    <property type="project" value="TreeGrafter"/>
</dbReference>
<evidence type="ECO:0000256" key="3">
    <source>
        <dbReference type="ARBA" id="ARBA00012453"/>
    </source>
</evidence>
<feature type="binding site" evidence="13">
    <location>
        <position position="266"/>
    </location>
    <ligand>
        <name>Mg(2+)</name>
        <dbReference type="ChEBI" id="CHEBI:18420"/>
        <label>1</label>
    </ligand>
</feature>
<evidence type="ECO:0000256" key="5">
    <source>
        <dbReference type="ARBA" id="ARBA00022723"/>
    </source>
</evidence>
<comment type="similarity">
    <text evidence="2">Belongs to the Nudix hydrolase family. NudF subfamily.</text>
</comment>
<comment type="catalytic activity">
    <reaction evidence="12">
        <text>ADP-D-ribose + H2O = D-ribose 5-phosphate + AMP + 2 H(+)</text>
        <dbReference type="Rhea" id="RHEA:10412"/>
        <dbReference type="ChEBI" id="CHEBI:15377"/>
        <dbReference type="ChEBI" id="CHEBI:15378"/>
        <dbReference type="ChEBI" id="CHEBI:57967"/>
        <dbReference type="ChEBI" id="CHEBI:78346"/>
        <dbReference type="ChEBI" id="CHEBI:456215"/>
        <dbReference type="EC" id="3.6.1.13"/>
    </reaction>
</comment>
<feature type="binding site" evidence="13">
    <location>
        <position position="286"/>
    </location>
    <ligand>
        <name>Mg(2+)</name>
        <dbReference type="ChEBI" id="CHEBI:18420"/>
        <label>1</label>
    </ligand>
</feature>
<dbReference type="CDD" id="cd24155">
    <property type="entry name" value="NUDIX_ADPRase"/>
    <property type="match status" value="1"/>
</dbReference>
<keyword evidence="7 13" id="KW-0460">Magnesium</keyword>
<dbReference type="Gene3D" id="3.90.79.10">
    <property type="entry name" value="Nucleoside Triphosphate Pyrophosphohydrolase"/>
    <property type="match status" value="1"/>
</dbReference>
<evidence type="ECO:0000256" key="14">
    <source>
        <dbReference type="PIRSR" id="PIRSR604385-3"/>
    </source>
</evidence>
<evidence type="ECO:0000256" key="9">
    <source>
        <dbReference type="ARBA" id="ARBA00030162"/>
    </source>
</evidence>
<evidence type="ECO:0000256" key="12">
    <source>
        <dbReference type="ARBA" id="ARBA00049546"/>
    </source>
</evidence>
<dbReference type="EMBL" id="QBKN01000005">
    <property type="protein sequence ID" value="PTX50245.1"/>
    <property type="molecule type" value="Genomic_DNA"/>
</dbReference>
<evidence type="ECO:0000313" key="17">
    <source>
        <dbReference type="Proteomes" id="UP000244069"/>
    </source>
</evidence>
<comment type="function">
    <text evidence="8">Acts on ADP-mannose and ADP-glucose as well as ADP-ribose. Prevents glycogen biosynthesis. The reaction catalyzed by this enzyme is a limiting step of the gluconeogenic process.</text>
</comment>
<feature type="binding site" evidence="13">
    <location>
        <position position="335"/>
    </location>
    <ligand>
        <name>Mg(2+)</name>
        <dbReference type="ChEBI" id="CHEBI:18420"/>
        <label>1</label>
    </ligand>
</feature>
<reference evidence="16 17" key="1">
    <citation type="submission" date="2018-04" db="EMBL/GenBank/DDBJ databases">
        <title>Genomic Encyclopedia of Archaeal and Bacterial Type Strains, Phase II (KMG-II): from individual species to whole genera.</title>
        <authorList>
            <person name="Goeker M."/>
        </authorList>
    </citation>
    <scope>NUCLEOTIDE SEQUENCE [LARGE SCALE GENOMIC DNA]</scope>
    <source>
        <strain evidence="16 17">DSM 29329</strain>
    </source>
</reference>
<dbReference type="CDD" id="cd06661">
    <property type="entry name" value="GGCT_like"/>
    <property type="match status" value="1"/>
</dbReference>
<dbReference type="GO" id="GO:0047631">
    <property type="term" value="F:ADP-ribose diphosphatase activity"/>
    <property type="evidence" value="ECO:0007669"/>
    <property type="project" value="UniProtKB-EC"/>
</dbReference>
<dbReference type="InterPro" id="IPR020084">
    <property type="entry name" value="NUDIX_hydrolase_CS"/>
</dbReference>
<evidence type="ECO:0000259" key="15">
    <source>
        <dbReference type="PROSITE" id="PS51462"/>
    </source>
</evidence>
<feature type="domain" description="Nudix hydrolase" evidence="15">
    <location>
        <begin position="224"/>
        <end position="364"/>
    </location>
</feature>
<keyword evidence="6" id="KW-0378">Hydrolase</keyword>
<evidence type="ECO:0000256" key="7">
    <source>
        <dbReference type="ARBA" id="ARBA00022842"/>
    </source>
</evidence>
<evidence type="ECO:0000256" key="1">
    <source>
        <dbReference type="ARBA" id="ARBA00001946"/>
    </source>
</evidence>
<dbReference type="SUPFAM" id="SSF55811">
    <property type="entry name" value="Nudix"/>
    <property type="match status" value="1"/>
</dbReference>
<dbReference type="GO" id="GO:0046872">
    <property type="term" value="F:metal ion binding"/>
    <property type="evidence" value="ECO:0007669"/>
    <property type="project" value="UniProtKB-KW"/>
</dbReference>
<dbReference type="Proteomes" id="UP000244069">
    <property type="component" value="Unassembled WGS sequence"/>
</dbReference>
<dbReference type="GO" id="GO:0006753">
    <property type="term" value="P:nucleoside phosphate metabolic process"/>
    <property type="evidence" value="ECO:0007669"/>
    <property type="project" value="TreeGrafter"/>
</dbReference>
<dbReference type="SUPFAM" id="SSF110857">
    <property type="entry name" value="Gamma-glutamyl cyclotransferase-like"/>
    <property type="match status" value="1"/>
</dbReference>
<accession>A0A2T6B2J5</accession>
<keyword evidence="5 13" id="KW-0479">Metal-binding</keyword>
<dbReference type="PANTHER" id="PTHR11839">
    <property type="entry name" value="UDP/ADP-SUGAR PYROPHOSPHATASE"/>
    <property type="match status" value="1"/>
</dbReference>
<dbReference type="PROSITE" id="PS51462">
    <property type="entry name" value="NUDIX"/>
    <property type="match status" value="1"/>
</dbReference>
<dbReference type="InterPro" id="IPR004385">
    <property type="entry name" value="NDP_pyrophosphatase"/>
</dbReference>
<dbReference type="NCBIfam" id="TIGR00052">
    <property type="entry name" value="nudix-type nucleoside diphosphatase, YffH/AdpP family"/>
    <property type="match status" value="1"/>
</dbReference>
<dbReference type="Gene3D" id="3.10.490.10">
    <property type="entry name" value="Gamma-glutamyl cyclotransferase-like"/>
    <property type="match status" value="1"/>
</dbReference>
<dbReference type="AlphaFoldDB" id="A0A2T6B2J5"/>
<sequence>MPRRPPLTDIFLYGTLRHLPLLACVLGRDTAALDLTPATLPGYATHWAKGESFPLLTGGEGAPGLLIRGLDNDDVSRLTFYEAIFGYTPQEMTVATMTDTHSTLVFRAPDTGLVPGDPFDLDDWAALWGDISLTAAGDAMARFGKVAPAHLRPVMPFLRARGWSHRLARDTAPQTLRSTMTTADVDLQGRPRRYDGFFRMEGLDLRHRRFDGSWSPRVEREGFVAFDAALVLPYDPENDLVLVIEQMRYGPLLRHDDAPWVLEPIAGLIDAGENPADCARREAEEEAGITLGDLRPMTKVYASPGYSSEFFHCFLGLCDLSRFDTGIGGLDEENEDIRSHVIPLARAMELIATGEINAAPLAMMLLWVQAHRDELRAGP</sequence>
<comment type="caution">
    <text evidence="16">The sequence shown here is derived from an EMBL/GenBank/DDBJ whole genome shotgun (WGS) entry which is preliminary data.</text>
</comment>
<protein>
    <recommendedName>
        <fullName evidence="4">ADP-ribose pyrophosphatase</fullName>
        <ecNumber evidence="3">3.6.1.13</ecNumber>
    </recommendedName>
    <alternativeName>
        <fullName evidence="9">ADP-ribose diphosphatase</fullName>
    </alternativeName>
    <alternativeName>
        <fullName evidence="11">ADP-ribose phosphohydrolase</fullName>
    </alternativeName>
    <alternativeName>
        <fullName evidence="10">Adenosine diphosphoribose pyrophosphatase</fullName>
    </alternativeName>
</protein>
<name>A0A2T6B2J5_9RHOB</name>
<dbReference type="GO" id="GO:0005829">
    <property type="term" value="C:cytosol"/>
    <property type="evidence" value="ECO:0007669"/>
    <property type="project" value="TreeGrafter"/>
</dbReference>
<evidence type="ECO:0000313" key="16">
    <source>
        <dbReference type="EMBL" id="PTX50245.1"/>
    </source>
</evidence>
<evidence type="ECO:0000256" key="10">
    <source>
        <dbReference type="ARBA" id="ARBA00030308"/>
    </source>
</evidence>
<dbReference type="RefSeq" id="WP_244640995.1">
    <property type="nucleotide sequence ID" value="NZ_BMEZ01000005.1"/>
</dbReference>
<keyword evidence="17" id="KW-1185">Reference proteome</keyword>
<proteinExistence type="inferred from homology"/>
<evidence type="ECO:0000256" key="6">
    <source>
        <dbReference type="ARBA" id="ARBA00022801"/>
    </source>
</evidence>
<feature type="short sequence motif" description="Nudix box" evidence="14">
    <location>
        <begin position="267"/>
        <end position="289"/>
    </location>
</feature>
<dbReference type="Pfam" id="PF00293">
    <property type="entry name" value="NUDIX"/>
    <property type="match status" value="1"/>
</dbReference>
<dbReference type="InterPro" id="IPR000086">
    <property type="entry name" value="NUDIX_hydrolase_dom"/>
</dbReference>
<dbReference type="PANTHER" id="PTHR11839:SF5">
    <property type="entry name" value="ADP-RIBOSE PYROPHOSPHATASE"/>
    <property type="match status" value="1"/>
</dbReference>
<evidence type="ECO:0000256" key="8">
    <source>
        <dbReference type="ARBA" id="ARBA00025164"/>
    </source>
</evidence>
<evidence type="ECO:0000256" key="13">
    <source>
        <dbReference type="PIRSR" id="PIRSR604385-2"/>
    </source>
</evidence>
<dbReference type="PROSITE" id="PS00893">
    <property type="entry name" value="NUDIX_BOX"/>
    <property type="match status" value="1"/>
</dbReference>
<dbReference type="InterPro" id="IPR013024">
    <property type="entry name" value="GGCT-like"/>
</dbReference>
<evidence type="ECO:0000256" key="2">
    <source>
        <dbReference type="ARBA" id="ARBA00007482"/>
    </source>
</evidence>
<evidence type="ECO:0000256" key="11">
    <source>
        <dbReference type="ARBA" id="ARBA00033056"/>
    </source>
</evidence>
<gene>
    <name evidence="16" type="ORF">C8N44_105105</name>
</gene>